<dbReference type="FunCoup" id="S8DZ23">
    <property type="interactions" value="1"/>
</dbReference>
<evidence type="ECO:0000313" key="4">
    <source>
        <dbReference type="EMBL" id="EPS98201.1"/>
    </source>
</evidence>
<keyword evidence="2" id="KW-0560">Oxidoreductase</keyword>
<dbReference type="PANTHER" id="PTHR43976">
    <property type="entry name" value="SHORT CHAIN DEHYDROGENASE"/>
    <property type="match status" value="1"/>
</dbReference>
<evidence type="ECO:0000256" key="1">
    <source>
        <dbReference type="ARBA" id="ARBA00006484"/>
    </source>
</evidence>
<dbReference type="PRINTS" id="PR00080">
    <property type="entry name" value="SDRFAMILY"/>
</dbReference>
<dbReference type="HOGENOM" id="CLU_010194_2_9_1"/>
<evidence type="ECO:0000256" key="2">
    <source>
        <dbReference type="ARBA" id="ARBA00023002"/>
    </source>
</evidence>
<dbReference type="STRING" id="743788.S8DZ23"/>
<accession>S8DZ23</accession>
<name>S8DZ23_FOMSC</name>
<dbReference type="eggNOG" id="KOG1209">
    <property type="taxonomic scope" value="Eukaryota"/>
</dbReference>
<dbReference type="GO" id="GO:0016491">
    <property type="term" value="F:oxidoreductase activity"/>
    <property type="evidence" value="ECO:0007669"/>
    <property type="project" value="UniProtKB-KW"/>
</dbReference>
<dbReference type="PANTHER" id="PTHR43976:SF16">
    <property type="entry name" value="SHORT-CHAIN DEHYDROGENASE_REDUCTASE FAMILY PROTEIN"/>
    <property type="match status" value="1"/>
</dbReference>
<dbReference type="Proteomes" id="UP000015241">
    <property type="component" value="Unassembled WGS sequence"/>
</dbReference>
<dbReference type="Pfam" id="PF00106">
    <property type="entry name" value="adh_short"/>
    <property type="match status" value="1"/>
</dbReference>
<evidence type="ECO:0000256" key="3">
    <source>
        <dbReference type="RuleBase" id="RU000363"/>
    </source>
</evidence>
<organism evidence="4 5">
    <name type="scientific">Fomitopsis schrenkii</name>
    <name type="common">Brown rot fungus</name>
    <dbReference type="NCBI Taxonomy" id="2126942"/>
    <lineage>
        <taxon>Eukaryota</taxon>
        <taxon>Fungi</taxon>
        <taxon>Dikarya</taxon>
        <taxon>Basidiomycota</taxon>
        <taxon>Agaricomycotina</taxon>
        <taxon>Agaricomycetes</taxon>
        <taxon>Polyporales</taxon>
        <taxon>Fomitopsis</taxon>
    </lineage>
</organism>
<reference evidence="4 5" key="1">
    <citation type="journal article" date="2012" name="Science">
        <title>The Paleozoic origin of enzymatic lignin decomposition reconstructed from 31 fungal genomes.</title>
        <authorList>
            <person name="Floudas D."/>
            <person name="Binder M."/>
            <person name="Riley R."/>
            <person name="Barry K."/>
            <person name="Blanchette R.A."/>
            <person name="Henrissat B."/>
            <person name="Martinez A.T."/>
            <person name="Otillar R."/>
            <person name="Spatafora J.W."/>
            <person name="Yadav J.S."/>
            <person name="Aerts A."/>
            <person name="Benoit I."/>
            <person name="Boyd A."/>
            <person name="Carlson A."/>
            <person name="Copeland A."/>
            <person name="Coutinho P.M."/>
            <person name="de Vries R.P."/>
            <person name="Ferreira P."/>
            <person name="Findley K."/>
            <person name="Foster B."/>
            <person name="Gaskell J."/>
            <person name="Glotzer D."/>
            <person name="Gorecki P."/>
            <person name="Heitman J."/>
            <person name="Hesse C."/>
            <person name="Hori C."/>
            <person name="Igarashi K."/>
            <person name="Jurgens J.A."/>
            <person name="Kallen N."/>
            <person name="Kersten P."/>
            <person name="Kohler A."/>
            <person name="Kuees U."/>
            <person name="Kumar T.K.A."/>
            <person name="Kuo A."/>
            <person name="LaButti K."/>
            <person name="Larrondo L.F."/>
            <person name="Lindquist E."/>
            <person name="Ling A."/>
            <person name="Lombard V."/>
            <person name="Lucas S."/>
            <person name="Lundell T."/>
            <person name="Martin R."/>
            <person name="McLaughlin D.J."/>
            <person name="Morgenstern I."/>
            <person name="Morin E."/>
            <person name="Murat C."/>
            <person name="Nagy L.G."/>
            <person name="Nolan M."/>
            <person name="Ohm R.A."/>
            <person name="Patyshakuliyeva A."/>
            <person name="Rokas A."/>
            <person name="Ruiz-Duenas F.J."/>
            <person name="Sabat G."/>
            <person name="Salamov A."/>
            <person name="Samejima M."/>
            <person name="Schmutz J."/>
            <person name="Slot J.C."/>
            <person name="St John F."/>
            <person name="Stenlid J."/>
            <person name="Sun H."/>
            <person name="Sun S."/>
            <person name="Syed K."/>
            <person name="Tsang A."/>
            <person name="Wiebenga A."/>
            <person name="Young D."/>
            <person name="Pisabarro A."/>
            <person name="Eastwood D.C."/>
            <person name="Martin F."/>
            <person name="Cullen D."/>
            <person name="Grigoriev I.V."/>
            <person name="Hibbett D.S."/>
        </authorList>
    </citation>
    <scope>NUCLEOTIDE SEQUENCE</scope>
    <source>
        <strain evidence="5">FP-58527</strain>
    </source>
</reference>
<comment type="similarity">
    <text evidence="1 3">Belongs to the short-chain dehydrogenases/reductases (SDR) family.</text>
</comment>
<dbReference type="AlphaFoldDB" id="S8DZ23"/>
<evidence type="ECO:0000313" key="5">
    <source>
        <dbReference type="Proteomes" id="UP000015241"/>
    </source>
</evidence>
<dbReference type="InParanoid" id="S8DZ23"/>
<dbReference type="InterPro" id="IPR002347">
    <property type="entry name" value="SDR_fam"/>
</dbReference>
<protein>
    <submittedName>
        <fullName evidence="4">NAD-binding protein</fullName>
    </submittedName>
</protein>
<proteinExistence type="inferred from homology"/>
<dbReference type="PRINTS" id="PR00081">
    <property type="entry name" value="GDHRDH"/>
</dbReference>
<dbReference type="EMBL" id="KE504168">
    <property type="protein sequence ID" value="EPS98201.1"/>
    <property type="molecule type" value="Genomic_DNA"/>
</dbReference>
<gene>
    <name evidence="4" type="ORF">FOMPIDRAFT_147669</name>
</gene>
<dbReference type="SUPFAM" id="SSF51735">
    <property type="entry name" value="NAD(P)-binding Rossmann-fold domains"/>
    <property type="match status" value="1"/>
</dbReference>
<keyword evidence="5" id="KW-1185">Reference proteome</keyword>
<dbReference type="Gene3D" id="3.40.50.720">
    <property type="entry name" value="NAD(P)-binding Rossmann-like Domain"/>
    <property type="match status" value="1"/>
</dbReference>
<dbReference type="OrthoDB" id="1274115at2759"/>
<sequence length="290" mass="31985">MVAEQKVWLITGTSTGFGKCLVASVLARGDLVIATVRHLKDFSLNDVDRSRLHVIVLDVKGPEETIRHKLAAAWEVWGRIDVLVNNAGYVSKCLIEEAGLSTAQEQFDINFFGVLKVTNAVLPRMRARKSGLIVMMGSRSVWQADIPTAAYYIASKAAIHAFSETLAAEVSQFGIRVLLLVTGGFRTSQEKQIYKADTHVSDYDGFRERIIDTIDNAFVRSRNDPAKAMEALTDVVRSEGKAEGAELPQMLLLGPTTFIQARAHAEKLTANASQWEEIGTDMEFDTPKVD</sequence>
<dbReference type="InterPro" id="IPR051911">
    <property type="entry name" value="SDR_oxidoreductase"/>
</dbReference>
<dbReference type="InterPro" id="IPR036291">
    <property type="entry name" value="NAD(P)-bd_dom_sf"/>
</dbReference>